<keyword evidence="2" id="KW-0812">Transmembrane</keyword>
<evidence type="ECO:0000313" key="5">
    <source>
        <dbReference type="Proteomes" id="UP000053558"/>
    </source>
</evidence>
<sequence>MCRWCRSKESTWRCDDCSGFPEGCEECFSEAHKFQPFHNVRSWTGTYYEPSFLFRAGLFIHLGHGGSPCPAPRLKKKEKNTSQKPERLSFQIGMAKAFTREYLHHDLHHTYLTVVDCNGLHQVLVDWCRCKDREDEEVQLLKFGLCPATPSAPRTAFTFRVLDDFLLQNRECKVPAMSYFAQLQRKTLDIAPHEVPGRYKELLRCARQWRLIKALRAHGHSLGGTTEAAEGGTTTTAEGGQDLHLSQGDLATSCPACPRPGINMSEGWENDPAWWKHSVTLCMDGNFKADHLKMRKEETDVSLTDGSGFMTESSAYEAHLKTQSNQKEISTCNAHRAVTQANESRGLHKDVTGIAAVACGRHGFFVPGTIVNFQKGERFCNIDWALYMALLWFTGIAQVFVLYDIWCVYGKKLWDRFRSSSTLKMPKDVVITGGIGQFHVHGHKDNCFARFSPAFLLGAGWVDGEILETLWSALNEISRSTRSMTTSHRREVLDDHMDDSNWKKLVRLAMSLVEKWRRALVEYDISVEVLGGLSEVAGVEQVQKWTSELEEAQKERLTNEKAMDLLTIQDDDAPSQASIQAKLAGQAPGQTESMTDIEWVADGIDIEVQQMQVAELVRDAETHGTAAAQKARDARRALETRLTFWLRQARVFMGSLLDATPDRKELQEHLQRAAKPRPPPMSNPISLTDIGDSPEQFVLPLPSAYGAAACARHQVADLAKYEGELRAGQMNDALNEVKLDIARKAMMYGNEIRAAKGSQAAQTRARARVARVEDDLDRHANIYRKGWEAAISLSCLNAKYEELLSSHLKASAAELNPATRGTRNSRLPWLWRTQLERGGGPDIADTYFMTVQRITWMREKCRLDRWREEIEIVGEEMERVPRYFRTRAQEWANRVGSSSVGTGYKVWARSQEAMWGNLARMADIAFKGRPPAPVHMSIQEGNTFSL</sequence>
<dbReference type="PANTHER" id="PTHR33096:SF1">
    <property type="entry name" value="CXC1-LIKE CYSTEINE CLUSTER ASSOCIATED WITH KDZ TRANSPOSASES DOMAIN-CONTAINING PROTEIN"/>
    <property type="match status" value="1"/>
</dbReference>
<dbReference type="OrthoDB" id="2658466at2759"/>
<name>A0A5M3MXK9_CONPW</name>
<feature type="transmembrane region" description="Helical" evidence="2">
    <location>
        <begin position="384"/>
        <end position="409"/>
    </location>
</feature>
<protein>
    <recommendedName>
        <fullName evidence="3">CxC2-like cysteine cluster KDZ transposase-associated domain-containing protein</fullName>
    </recommendedName>
</protein>
<dbReference type="OMA" id="SEGWEND"/>
<evidence type="ECO:0000256" key="1">
    <source>
        <dbReference type="SAM" id="MobiDB-lite"/>
    </source>
</evidence>
<dbReference type="InterPro" id="IPR040521">
    <property type="entry name" value="KDZ"/>
</dbReference>
<dbReference type="Pfam" id="PF18803">
    <property type="entry name" value="CxC2"/>
    <property type="match status" value="1"/>
</dbReference>
<dbReference type="GeneID" id="19207341"/>
<feature type="compositionally biased region" description="Low complexity" evidence="1">
    <location>
        <begin position="223"/>
        <end position="240"/>
    </location>
</feature>
<gene>
    <name evidence="4" type="ORF">CONPUDRAFT_49507</name>
</gene>
<dbReference type="Proteomes" id="UP000053558">
    <property type="component" value="Unassembled WGS sequence"/>
</dbReference>
<dbReference type="AlphaFoldDB" id="A0A5M3MXK9"/>
<dbReference type="RefSeq" id="XP_007765246.1">
    <property type="nucleotide sequence ID" value="XM_007767056.1"/>
</dbReference>
<keyword evidence="5" id="KW-1185">Reference proteome</keyword>
<organism evidence="4 5">
    <name type="scientific">Coniophora puteana (strain RWD-64-598)</name>
    <name type="common">Brown rot fungus</name>
    <dbReference type="NCBI Taxonomy" id="741705"/>
    <lineage>
        <taxon>Eukaryota</taxon>
        <taxon>Fungi</taxon>
        <taxon>Dikarya</taxon>
        <taxon>Basidiomycota</taxon>
        <taxon>Agaricomycotina</taxon>
        <taxon>Agaricomycetes</taxon>
        <taxon>Agaricomycetidae</taxon>
        <taxon>Boletales</taxon>
        <taxon>Coniophorineae</taxon>
        <taxon>Coniophoraceae</taxon>
        <taxon>Coniophora</taxon>
    </lineage>
</organism>
<accession>A0A5M3MXK9</accession>
<dbReference type="Pfam" id="PF18758">
    <property type="entry name" value="KDZ"/>
    <property type="match status" value="1"/>
</dbReference>
<comment type="caution">
    <text evidence="4">The sequence shown here is derived from an EMBL/GenBank/DDBJ whole genome shotgun (WGS) entry which is preliminary data.</text>
</comment>
<evidence type="ECO:0000259" key="3">
    <source>
        <dbReference type="Pfam" id="PF18803"/>
    </source>
</evidence>
<evidence type="ECO:0000313" key="4">
    <source>
        <dbReference type="EMBL" id="EIW83832.1"/>
    </source>
</evidence>
<keyword evidence="2" id="KW-1133">Transmembrane helix</keyword>
<dbReference type="InterPro" id="IPR041457">
    <property type="entry name" value="CxC2_KDZ-assoc"/>
</dbReference>
<reference evidence="5" key="1">
    <citation type="journal article" date="2012" name="Science">
        <title>The Paleozoic origin of enzymatic lignin decomposition reconstructed from 31 fungal genomes.</title>
        <authorList>
            <person name="Floudas D."/>
            <person name="Binder M."/>
            <person name="Riley R."/>
            <person name="Barry K."/>
            <person name="Blanchette R.A."/>
            <person name="Henrissat B."/>
            <person name="Martinez A.T."/>
            <person name="Otillar R."/>
            <person name="Spatafora J.W."/>
            <person name="Yadav J.S."/>
            <person name="Aerts A."/>
            <person name="Benoit I."/>
            <person name="Boyd A."/>
            <person name="Carlson A."/>
            <person name="Copeland A."/>
            <person name="Coutinho P.M."/>
            <person name="de Vries R.P."/>
            <person name="Ferreira P."/>
            <person name="Findley K."/>
            <person name="Foster B."/>
            <person name="Gaskell J."/>
            <person name="Glotzer D."/>
            <person name="Gorecki P."/>
            <person name="Heitman J."/>
            <person name="Hesse C."/>
            <person name="Hori C."/>
            <person name="Igarashi K."/>
            <person name="Jurgens J.A."/>
            <person name="Kallen N."/>
            <person name="Kersten P."/>
            <person name="Kohler A."/>
            <person name="Kuees U."/>
            <person name="Kumar T.K.A."/>
            <person name="Kuo A."/>
            <person name="LaButti K."/>
            <person name="Larrondo L.F."/>
            <person name="Lindquist E."/>
            <person name="Ling A."/>
            <person name="Lombard V."/>
            <person name="Lucas S."/>
            <person name="Lundell T."/>
            <person name="Martin R."/>
            <person name="McLaughlin D.J."/>
            <person name="Morgenstern I."/>
            <person name="Morin E."/>
            <person name="Murat C."/>
            <person name="Nagy L.G."/>
            <person name="Nolan M."/>
            <person name="Ohm R.A."/>
            <person name="Patyshakuliyeva A."/>
            <person name="Rokas A."/>
            <person name="Ruiz-Duenas F.J."/>
            <person name="Sabat G."/>
            <person name="Salamov A."/>
            <person name="Samejima M."/>
            <person name="Schmutz J."/>
            <person name="Slot J.C."/>
            <person name="St John F."/>
            <person name="Stenlid J."/>
            <person name="Sun H."/>
            <person name="Sun S."/>
            <person name="Syed K."/>
            <person name="Tsang A."/>
            <person name="Wiebenga A."/>
            <person name="Young D."/>
            <person name="Pisabarro A."/>
            <person name="Eastwood D.C."/>
            <person name="Martin F."/>
            <person name="Cullen D."/>
            <person name="Grigoriev I.V."/>
            <person name="Hibbett D.S."/>
        </authorList>
    </citation>
    <scope>NUCLEOTIDE SEQUENCE [LARGE SCALE GENOMIC DNA]</scope>
    <source>
        <strain evidence="5">RWD-64-598 SS2</strain>
    </source>
</reference>
<keyword evidence="2" id="KW-0472">Membrane</keyword>
<feature type="domain" description="CxC2-like cysteine cluster KDZ transposase-associated" evidence="3">
    <location>
        <begin position="105"/>
        <end position="187"/>
    </location>
</feature>
<dbReference type="PANTHER" id="PTHR33096">
    <property type="entry name" value="CXC2 DOMAIN-CONTAINING PROTEIN"/>
    <property type="match status" value="1"/>
</dbReference>
<proteinExistence type="predicted"/>
<dbReference type="CDD" id="cd19757">
    <property type="entry name" value="Bbox1"/>
    <property type="match status" value="1"/>
</dbReference>
<evidence type="ECO:0000256" key="2">
    <source>
        <dbReference type="SAM" id="Phobius"/>
    </source>
</evidence>
<feature type="region of interest" description="Disordered" evidence="1">
    <location>
        <begin position="222"/>
        <end position="242"/>
    </location>
</feature>
<dbReference type="EMBL" id="JH711575">
    <property type="protein sequence ID" value="EIW83832.1"/>
    <property type="molecule type" value="Genomic_DNA"/>
</dbReference>
<dbReference type="KEGG" id="cput:CONPUDRAFT_49507"/>